<evidence type="ECO:0000256" key="5">
    <source>
        <dbReference type="SAM" id="MobiDB-lite"/>
    </source>
</evidence>
<dbReference type="GO" id="GO:0006508">
    <property type="term" value="P:proteolysis"/>
    <property type="evidence" value="ECO:0007669"/>
    <property type="project" value="UniProtKB-KW"/>
</dbReference>
<sequence length="1400" mass="158400">MPNVDIPQGMDTCGSPGAKTAWEGRMIEELYKDEDVNLNRPFSEAEVRKNMIMYLRIREAKKLKKQRLDQQTEQIEETEEEVEAQASKPPVIVEYKIVKEGKISTYLIVRANGSTKSTPISIVSSPDNTANLSDATVYAFLSNQPNGSQLVHEDLEQIHEDDLEEIDLKWQLPLLSMRARRYFQKIGKNITFNGSDTTRNQESRPKNQDSSRKTMIVEDTSSKAMVAIDQAGFDWSYMADDEFRTNMALMAFSDSEVSDSNEDESKEMVLKSKNVQHKPKQANQPRNVRLGFTSYNVVAPPPTGLFAPPSIDLSNSGLEEFKQPEFEGYGPKASKSVSVDTLNEIKKALMPPIIKDWVSDSNDDESKEMVLKSKNVQHKPKQANQPRNVSQTPRHIRTNWNEIKTQKLGVGFQFTKKAYFVCGSFSHLIKDCDFHDKGWNFAPTAVLTKSGIVTISTARQSSSRAAAPVSVARPINTDASKSLVNVAKPRQNALQTTHLLSRRPFYQQTAPKNRNLNNNVNAAKANYVNTAKGNKVTSAIGKQGINGAPQDALKDKGYFDSRCSKHMTGNISYLTNFKEHDGGYVTFGGGAKGGKITGKGTIRTEFKNRVMNEFCEEKGSKREFSMARTPQQNRVIERINKTLIKEARTMLADSKLPTTFWAEVVNNACYVQNRVLMVKPYFKTLYELFKDNNSLFNSSSQASNSHNKDKHGPSQASESDNHERPNIESSTKTVNTVGPVNTATPIYADYLNHPLMLDLEDTGIFDDDYDDRDEGVEADYNNLETVEAIQEELLQFKLLNVWTLVDLPSGKRAIGTKWVYRNKRDQRGIVVKNIARLVAHGHRQEEGIDYDEVFAPVARIKAIRVIGNHTFANNVTAKITATNDVTSILCLVSGEELMVTRHMFRASAILDPFVGLQVDSRIKAISVKLASIPMETHKPLSKDANGTDVDVHLYRPRISSLMYLTSSRPDIMFVVCACSRFQTKIHVDNESAICVVKNPVYHSKTKHIEIRHYFIRDSYEKRLIEMIMDSGEVKLCTDLVMDTQVIKGLELKGYLINDGYVDLVQHVDKKELAIPGQTTTGKEFSNPLMADQHNMVAYLEKSDDSRDFHQIVDFLSSCSITYALTVSPTIYASYIEQFYNTASSKTINSVKQIHVIVDGKAVAIYESSVRIDLLFDDEDGITCLTNDEIFENLALMGYEPLSTKLTFQKEVEVKKNMIMFLKNQGGYKQRHVKGMKYEDIRPIFKRVWDQVYTFVPKDSVKKEVMKRAGFNLQQGSSKKQRLDQQTKQIEEIEEEVEAQGDSDQEIEEVKLYIRIIPNEDIAIDSIPLATKSSVIVEYKIVKEGKISTYLIVRVNRSTKRYTSMINLLENIDKEDLETLWKLVKDKHKDTRPEGGYERVL</sequence>
<evidence type="ECO:0000259" key="6">
    <source>
        <dbReference type="Pfam" id="PF07727"/>
    </source>
</evidence>
<dbReference type="Pfam" id="PF07727">
    <property type="entry name" value="RVT_2"/>
    <property type="match status" value="1"/>
</dbReference>
<reference evidence="8" key="1">
    <citation type="journal article" date="2019" name="Sci. Rep.">
        <title>Draft genome of Tanacetum cinerariifolium, the natural source of mosquito coil.</title>
        <authorList>
            <person name="Yamashiro T."/>
            <person name="Shiraishi A."/>
            <person name="Satake H."/>
            <person name="Nakayama K."/>
        </authorList>
    </citation>
    <scope>NUCLEOTIDE SEQUENCE</scope>
</reference>
<dbReference type="Pfam" id="PF22936">
    <property type="entry name" value="Pol_BBD"/>
    <property type="match status" value="1"/>
</dbReference>
<comment type="caution">
    <text evidence="8">The sequence shown here is derived from an EMBL/GenBank/DDBJ whole genome shotgun (WGS) entry which is preliminary data.</text>
</comment>
<organism evidence="8">
    <name type="scientific">Tanacetum cinerariifolium</name>
    <name type="common">Dalmatian daisy</name>
    <name type="synonym">Chrysanthemum cinerariifolium</name>
    <dbReference type="NCBI Taxonomy" id="118510"/>
    <lineage>
        <taxon>Eukaryota</taxon>
        <taxon>Viridiplantae</taxon>
        <taxon>Streptophyta</taxon>
        <taxon>Embryophyta</taxon>
        <taxon>Tracheophyta</taxon>
        <taxon>Spermatophyta</taxon>
        <taxon>Magnoliopsida</taxon>
        <taxon>eudicotyledons</taxon>
        <taxon>Gunneridae</taxon>
        <taxon>Pentapetalae</taxon>
        <taxon>asterids</taxon>
        <taxon>campanulids</taxon>
        <taxon>Asterales</taxon>
        <taxon>Asteraceae</taxon>
        <taxon>Asteroideae</taxon>
        <taxon>Anthemideae</taxon>
        <taxon>Anthemidinae</taxon>
        <taxon>Tanacetum</taxon>
    </lineage>
</organism>
<keyword evidence="1" id="KW-0645">Protease</keyword>
<dbReference type="EMBL" id="BKCJ010006242">
    <property type="protein sequence ID" value="GEU71097.1"/>
    <property type="molecule type" value="Genomic_DNA"/>
</dbReference>
<feature type="coiled-coil region" evidence="4">
    <location>
        <begin position="58"/>
        <end position="88"/>
    </location>
</feature>
<dbReference type="InterPro" id="IPR054722">
    <property type="entry name" value="PolX-like_BBD"/>
</dbReference>
<feature type="region of interest" description="Disordered" evidence="5">
    <location>
        <begin position="375"/>
        <end position="397"/>
    </location>
</feature>
<keyword evidence="2" id="KW-0479">Metal-binding</keyword>
<dbReference type="CDD" id="cd09272">
    <property type="entry name" value="RNase_HI_RT_Ty1"/>
    <property type="match status" value="1"/>
</dbReference>
<dbReference type="Gene3D" id="3.30.420.10">
    <property type="entry name" value="Ribonuclease H-like superfamily/Ribonuclease H"/>
    <property type="match status" value="1"/>
</dbReference>
<proteinExistence type="predicted"/>
<accession>A0A6L2MCW4</accession>
<keyword evidence="4" id="KW-0175">Coiled coil</keyword>
<protein>
    <submittedName>
        <fullName evidence="8">Retrovirus-related Pol polyprotein from transposon TNT 1-94</fullName>
    </submittedName>
</protein>
<feature type="compositionally biased region" description="Polar residues" evidence="5">
    <location>
        <begin position="727"/>
        <end position="737"/>
    </location>
</feature>
<dbReference type="SUPFAM" id="SSF53098">
    <property type="entry name" value="Ribonuclease H-like"/>
    <property type="match status" value="1"/>
</dbReference>
<keyword evidence="3" id="KW-0378">Hydrolase</keyword>
<dbReference type="PANTHER" id="PTHR42648:SF32">
    <property type="entry name" value="RIBONUCLEASE H-LIKE DOMAIN, GAG-PRE-INTEGRASE DOMAIN PROTEIN-RELATED"/>
    <property type="match status" value="1"/>
</dbReference>
<dbReference type="InterPro" id="IPR039537">
    <property type="entry name" value="Retrotran_Ty1/copia-like"/>
</dbReference>
<dbReference type="PANTHER" id="PTHR42648">
    <property type="entry name" value="TRANSPOSASE, PUTATIVE-RELATED"/>
    <property type="match status" value="1"/>
</dbReference>
<evidence type="ECO:0000256" key="4">
    <source>
        <dbReference type="SAM" id="Coils"/>
    </source>
</evidence>
<evidence type="ECO:0000313" key="8">
    <source>
        <dbReference type="EMBL" id="GEU71097.1"/>
    </source>
</evidence>
<feature type="region of interest" description="Disordered" evidence="5">
    <location>
        <begin position="193"/>
        <end position="214"/>
    </location>
</feature>
<dbReference type="GO" id="GO:0046872">
    <property type="term" value="F:metal ion binding"/>
    <property type="evidence" value="ECO:0007669"/>
    <property type="project" value="UniProtKB-KW"/>
</dbReference>
<feature type="compositionally biased region" description="Basic and acidic residues" evidence="5">
    <location>
        <begin position="199"/>
        <end position="214"/>
    </location>
</feature>
<gene>
    <name evidence="8" type="ORF">Tci_043075</name>
</gene>
<dbReference type="InterPro" id="IPR013103">
    <property type="entry name" value="RVT_2"/>
</dbReference>
<evidence type="ECO:0000256" key="3">
    <source>
        <dbReference type="ARBA" id="ARBA00022801"/>
    </source>
</evidence>
<dbReference type="InterPro" id="IPR012337">
    <property type="entry name" value="RNaseH-like_sf"/>
</dbReference>
<evidence type="ECO:0000259" key="7">
    <source>
        <dbReference type="Pfam" id="PF22936"/>
    </source>
</evidence>
<feature type="domain" description="Retrovirus-related Pol polyprotein from transposon TNT 1-94-like beta-barrel" evidence="7">
    <location>
        <begin position="558"/>
        <end position="609"/>
    </location>
</feature>
<evidence type="ECO:0000256" key="2">
    <source>
        <dbReference type="ARBA" id="ARBA00022723"/>
    </source>
</evidence>
<evidence type="ECO:0000256" key="1">
    <source>
        <dbReference type="ARBA" id="ARBA00022670"/>
    </source>
</evidence>
<feature type="region of interest" description="Disordered" evidence="5">
    <location>
        <begin position="698"/>
        <end position="737"/>
    </location>
</feature>
<dbReference type="GO" id="GO:0008233">
    <property type="term" value="F:peptidase activity"/>
    <property type="evidence" value="ECO:0007669"/>
    <property type="project" value="UniProtKB-KW"/>
</dbReference>
<feature type="coiled-coil region" evidence="4">
    <location>
        <begin position="1275"/>
        <end position="1302"/>
    </location>
</feature>
<feature type="domain" description="Reverse transcriptase Ty1/copia-type" evidence="6">
    <location>
        <begin position="800"/>
        <end position="867"/>
    </location>
</feature>
<feature type="compositionally biased region" description="Polar residues" evidence="5">
    <location>
        <begin position="382"/>
        <end position="397"/>
    </location>
</feature>
<dbReference type="InterPro" id="IPR036397">
    <property type="entry name" value="RNaseH_sf"/>
</dbReference>
<name>A0A6L2MCW4_TANCI</name>
<dbReference type="GO" id="GO:0003676">
    <property type="term" value="F:nucleic acid binding"/>
    <property type="evidence" value="ECO:0007669"/>
    <property type="project" value="InterPro"/>
</dbReference>